<dbReference type="Pfam" id="PF03852">
    <property type="entry name" value="Vsr"/>
    <property type="match status" value="1"/>
</dbReference>
<accession>A0ABS3BDU6</accession>
<dbReference type="SUPFAM" id="SSF52980">
    <property type="entry name" value="Restriction endonuclease-like"/>
    <property type="match status" value="1"/>
</dbReference>
<dbReference type="RefSeq" id="WP_206557302.1">
    <property type="nucleotide sequence ID" value="NZ_JAFKDB010000012.1"/>
</dbReference>
<evidence type="ECO:0000256" key="1">
    <source>
        <dbReference type="ARBA" id="ARBA00022722"/>
    </source>
</evidence>
<dbReference type="GO" id="GO:0004519">
    <property type="term" value="F:endonuclease activity"/>
    <property type="evidence" value="ECO:0007669"/>
    <property type="project" value="UniProtKB-KW"/>
</dbReference>
<comment type="function">
    <text evidence="6">May nick specific sequences that contain T:G mispairs resulting from m5C-deamination.</text>
</comment>
<keyword evidence="3 6" id="KW-0227">DNA damage</keyword>
<dbReference type="InterPro" id="IPR011335">
    <property type="entry name" value="Restrct_endonuc-II-like"/>
</dbReference>
<reference evidence="7 8" key="1">
    <citation type="submission" date="2021-02" db="EMBL/GenBank/DDBJ databases">
        <title>PHA producing bacteria isolated from coastal sediment in Guangdong, Shenzhen.</title>
        <authorList>
            <person name="Zheng W."/>
            <person name="Yu S."/>
            <person name="Huang Y."/>
        </authorList>
    </citation>
    <scope>NUCLEOTIDE SEQUENCE [LARGE SCALE GENOMIC DNA]</scope>
    <source>
        <strain evidence="7 8">TN21-5</strain>
    </source>
</reference>
<protein>
    <recommendedName>
        <fullName evidence="6">Very short patch repair endonuclease</fullName>
        <ecNumber evidence="6">3.1.-.-</ecNumber>
    </recommendedName>
</protein>
<keyword evidence="1 6" id="KW-0540">Nuclease</keyword>
<evidence type="ECO:0000313" key="7">
    <source>
        <dbReference type="EMBL" id="MBN7769922.1"/>
    </source>
</evidence>
<evidence type="ECO:0000256" key="5">
    <source>
        <dbReference type="ARBA" id="ARBA00023204"/>
    </source>
</evidence>
<comment type="similarity">
    <text evidence="6">Belongs to the vsr family.</text>
</comment>
<evidence type="ECO:0000256" key="2">
    <source>
        <dbReference type="ARBA" id="ARBA00022759"/>
    </source>
</evidence>
<dbReference type="EMBL" id="JAFKDB010000012">
    <property type="protein sequence ID" value="MBN7769922.1"/>
    <property type="molecule type" value="Genomic_DNA"/>
</dbReference>
<dbReference type="NCBIfam" id="TIGR00632">
    <property type="entry name" value="vsr"/>
    <property type="match status" value="1"/>
</dbReference>
<dbReference type="EC" id="3.1.-.-" evidence="6"/>
<evidence type="ECO:0000256" key="3">
    <source>
        <dbReference type="ARBA" id="ARBA00022763"/>
    </source>
</evidence>
<keyword evidence="8" id="KW-1185">Reference proteome</keyword>
<keyword evidence="4 6" id="KW-0378">Hydrolase</keyword>
<gene>
    <name evidence="7" type="primary">vsr</name>
    <name evidence="7" type="ORF">JYP53_08425</name>
</gene>
<organism evidence="7 8">
    <name type="scientific">Marinobacter daepoensis</name>
    <dbReference type="NCBI Taxonomy" id="262077"/>
    <lineage>
        <taxon>Bacteria</taxon>
        <taxon>Pseudomonadati</taxon>
        <taxon>Pseudomonadota</taxon>
        <taxon>Gammaproteobacteria</taxon>
        <taxon>Pseudomonadales</taxon>
        <taxon>Marinobacteraceae</taxon>
        <taxon>Marinobacter</taxon>
    </lineage>
</organism>
<dbReference type="CDD" id="cd00221">
    <property type="entry name" value="Vsr"/>
    <property type="match status" value="1"/>
</dbReference>
<dbReference type="InterPro" id="IPR004603">
    <property type="entry name" value="DNA_mismatch_endonuc_vsr"/>
</dbReference>
<comment type="caution">
    <text evidence="7">The sequence shown here is derived from an EMBL/GenBank/DDBJ whole genome shotgun (WGS) entry which is preliminary data.</text>
</comment>
<dbReference type="PIRSF" id="PIRSF018267">
    <property type="entry name" value="VSR_endonuc"/>
    <property type="match status" value="1"/>
</dbReference>
<keyword evidence="2 6" id="KW-0255">Endonuclease</keyword>
<keyword evidence="5 6" id="KW-0234">DNA repair</keyword>
<evidence type="ECO:0000256" key="4">
    <source>
        <dbReference type="ARBA" id="ARBA00022801"/>
    </source>
</evidence>
<dbReference type="Proteomes" id="UP000664344">
    <property type="component" value="Unassembled WGS sequence"/>
</dbReference>
<dbReference type="Gene3D" id="3.40.960.10">
    <property type="entry name" value="VSR Endonuclease"/>
    <property type="match status" value="1"/>
</dbReference>
<name>A0ABS3BDU6_9GAMM</name>
<evidence type="ECO:0000313" key="8">
    <source>
        <dbReference type="Proteomes" id="UP000664344"/>
    </source>
</evidence>
<proteinExistence type="inferred from homology"/>
<evidence type="ECO:0000256" key="6">
    <source>
        <dbReference type="PIRNR" id="PIRNR018267"/>
    </source>
</evidence>
<sequence>MADVHDPATRSRNMAAIKGKNTKPEVLLRKSLFSRGFRFRIHRKDLPGKPDIVLPKYRAAIFVQGCFWHGHTGCPMFRLPATRREFWENKITANKDRDQRNIAALREMGWRVLEVWECAFKGPRRLNHEAMSDLVAEWILDGTDFGQIEGHSFTTPV</sequence>